<dbReference type="InterPro" id="IPR035466">
    <property type="entry name" value="GlmS/AgaS_SIS"/>
</dbReference>
<name>A0A4S3B5J5_9ENTE</name>
<evidence type="ECO:0000256" key="2">
    <source>
        <dbReference type="ARBA" id="ARBA00022737"/>
    </source>
</evidence>
<evidence type="ECO:0000313" key="6">
    <source>
        <dbReference type="EMBL" id="THB62374.1"/>
    </source>
</evidence>
<dbReference type="GO" id="GO:0097367">
    <property type="term" value="F:carbohydrate derivative binding"/>
    <property type="evidence" value="ECO:0007669"/>
    <property type="project" value="InterPro"/>
</dbReference>
<dbReference type="PROSITE" id="PS51464">
    <property type="entry name" value="SIS"/>
    <property type="match status" value="2"/>
</dbReference>
<evidence type="ECO:0000256" key="1">
    <source>
        <dbReference type="ARBA" id="ARBA00007748"/>
    </source>
</evidence>
<dbReference type="AlphaFoldDB" id="A0A4S3B5J5"/>
<dbReference type="OrthoDB" id="9779207at2"/>
<dbReference type="Gene3D" id="3.40.50.10490">
    <property type="entry name" value="Glucose-6-phosphate isomerase like protein, domain 1"/>
    <property type="match status" value="2"/>
</dbReference>
<comment type="similarity">
    <text evidence="1">Belongs to the SIS family. AgaS subfamily.</text>
</comment>
<comment type="catalytic activity">
    <reaction evidence="4">
        <text>D-galactosamine 6-phosphate + H2O = D-tagatopyranose 1-phosphate + NH4(+)</text>
        <dbReference type="Rhea" id="RHEA:47680"/>
        <dbReference type="ChEBI" id="CHEBI:15377"/>
        <dbReference type="ChEBI" id="CHEBI:28938"/>
        <dbReference type="ChEBI" id="CHEBI:71674"/>
        <dbReference type="ChEBI" id="CHEBI:138150"/>
    </reaction>
</comment>
<dbReference type="CDD" id="cd05010">
    <property type="entry name" value="SIS_AgaS_like"/>
    <property type="match status" value="1"/>
</dbReference>
<dbReference type="CDD" id="cd05008">
    <property type="entry name" value="SIS_GlmS_GlmD_1"/>
    <property type="match status" value="1"/>
</dbReference>
<dbReference type="PANTHER" id="PTHR32502">
    <property type="entry name" value="N-ACETYLGALACTOSAMINE PERMEASE II COMPONENT-RELATED"/>
    <property type="match status" value="1"/>
</dbReference>
<dbReference type="GO" id="GO:0005886">
    <property type="term" value="C:plasma membrane"/>
    <property type="evidence" value="ECO:0007669"/>
    <property type="project" value="TreeGrafter"/>
</dbReference>
<evidence type="ECO:0000259" key="5">
    <source>
        <dbReference type="PROSITE" id="PS51464"/>
    </source>
</evidence>
<evidence type="ECO:0000256" key="4">
    <source>
        <dbReference type="ARBA" id="ARBA00029292"/>
    </source>
</evidence>
<protein>
    <submittedName>
        <fullName evidence="6">SIS domain-containing protein</fullName>
    </submittedName>
</protein>
<evidence type="ECO:0000313" key="7">
    <source>
        <dbReference type="Proteomes" id="UP000310506"/>
    </source>
</evidence>
<dbReference type="GO" id="GO:0009401">
    <property type="term" value="P:phosphoenolpyruvate-dependent sugar phosphotransferase system"/>
    <property type="evidence" value="ECO:0007669"/>
    <property type="project" value="TreeGrafter"/>
</dbReference>
<keyword evidence="3" id="KW-0378">Hydrolase</keyword>
<proteinExistence type="inferred from homology"/>
<dbReference type="GO" id="GO:0016787">
    <property type="term" value="F:hydrolase activity"/>
    <property type="evidence" value="ECO:0007669"/>
    <property type="project" value="UniProtKB-KW"/>
</dbReference>
<dbReference type="EMBL" id="SDGV01000001">
    <property type="protein sequence ID" value="THB62374.1"/>
    <property type="molecule type" value="Genomic_DNA"/>
</dbReference>
<dbReference type="GO" id="GO:1901135">
    <property type="term" value="P:carbohydrate derivative metabolic process"/>
    <property type="evidence" value="ECO:0007669"/>
    <property type="project" value="InterPro"/>
</dbReference>
<dbReference type="RefSeq" id="WP_136135760.1">
    <property type="nucleotide sequence ID" value="NZ_SDGV01000001.1"/>
</dbReference>
<reference evidence="6 7" key="1">
    <citation type="submission" date="2019-01" db="EMBL/GenBank/DDBJ databases">
        <title>Vagococcus silagei sp. nov. isolated from brewer's grain.</title>
        <authorList>
            <person name="Guu J.-R."/>
        </authorList>
    </citation>
    <scope>NUCLEOTIDE SEQUENCE [LARGE SCALE GENOMIC DNA]</scope>
    <source>
        <strain evidence="6 7">2B-2</strain>
    </source>
</reference>
<dbReference type="Proteomes" id="UP000310506">
    <property type="component" value="Unassembled WGS sequence"/>
</dbReference>
<organism evidence="6 7">
    <name type="scientific">Vagococcus silagei</name>
    <dbReference type="NCBI Taxonomy" id="2508885"/>
    <lineage>
        <taxon>Bacteria</taxon>
        <taxon>Bacillati</taxon>
        <taxon>Bacillota</taxon>
        <taxon>Bacilli</taxon>
        <taxon>Lactobacillales</taxon>
        <taxon>Enterococcaceae</taxon>
        <taxon>Vagococcus</taxon>
    </lineage>
</organism>
<keyword evidence="7" id="KW-1185">Reference proteome</keyword>
<dbReference type="Pfam" id="PF01380">
    <property type="entry name" value="SIS"/>
    <property type="match status" value="1"/>
</dbReference>
<evidence type="ECO:0000256" key="3">
    <source>
        <dbReference type="ARBA" id="ARBA00022801"/>
    </source>
</evidence>
<dbReference type="InterPro" id="IPR035464">
    <property type="entry name" value="SIS_AgaS"/>
</dbReference>
<feature type="domain" description="SIS" evidence="5">
    <location>
        <begin position="45"/>
        <end position="203"/>
    </location>
</feature>
<dbReference type="PANTHER" id="PTHR32502:SF3">
    <property type="entry name" value="D-GALACTOSAMINE-6-PHOSPHATE DEAMINASE AGAS-RELATED"/>
    <property type="match status" value="1"/>
</dbReference>
<accession>A0A4S3B5J5</accession>
<comment type="caution">
    <text evidence="6">The sequence shown here is derived from an EMBL/GenBank/DDBJ whole genome shotgun (WGS) entry which is preliminary data.</text>
</comment>
<feature type="domain" description="SIS" evidence="5">
    <location>
        <begin position="220"/>
        <end position="367"/>
    </location>
</feature>
<dbReference type="InterPro" id="IPR046348">
    <property type="entry name" value="SIS_dom_sf"/>
</dbReference>
<dbReference type="InterPro" id="IPR050303">
    <property type="entry name" value="GatZ_KbaZ_carbometab"/>
</dbReference>
<gene>
    <name evidence="6" type="ORF">ESZ54_00745</name>
</gene>
<dbReference type="SUPFAM" id="SSF53697">
    <property type="entry name" value="SIS domain"/>
    <property type="match status" value="1"/>
</dbReference>
<keyword evidence="2" id="KW-0677">Repeat</keyword>
<dbReference type="InterPro" id="IPR001347">
    <property type="entry name" value="SIS_dom"/>
</dbReference>
<sequence>MLDWNTTELDKIGATITTQEISQQPKLWQEALAIFKENEAGIENFIETFKKEAGQKIRVIFTGAGTSAYVGDVVRPHLTRFGDNENFIFEAIPTTDIVSAPYSYFKPAEPTLLVSFARSGNSPESVATIDLANQLVKDIKHLVITCAPEGKLAQNAKDDNDSFVLLMPELSNDKGFAMTGSFSCMTLSALLTFDKEHKNHDEIVNAMVSMGTQALAQEELIQSLVDQKFDRVVYLGSGSLSGLTREAQLKLLELTAGRITTAFDSSLGFRHGPKSFVDEETLVFGFISNDAYTQQYDVDILEEIKGNDIAAKTVAIAQNDSTYTGETIVLKDDTELTDGFLALPFVMVAQVVSLLASIKVGNKPDTPSPTGTVNRVVKGVTIHSL</sequence>